<dbReference type="AlphaFoldDB" id="A0A0W0FYI1"/>
<gene>
    <name evidence="1" type="ORF">WG66_6018</name>
</gene>
<accession>A0A0W0FYI1</accession>
<evidence type="ECO:0000313" key="1">
    <source>
        <dbReference type="EMBL" id="KTB41403.1"/>
    </source>
</evidence>
<dbReference type="Proteomes" id="UP000054988">
    <property type="component" value="Unassembled WGS sequence"/>
</dbReference>
<comment type="caution">
    <text evidence="1">The sequence shown here is derived from an EMBL/GenBank/DDBJ whole genome shotgun (WGS) entry which is preliminary data.</text>
</comment>
<reference evidence="1 2" key="1">
    <citation type="submission" date="2015-12" db="EMBL/GenBank/DDBJ databases">
        <title>Draft genome sequence of Moniliophthora roreri, the causal agent of frosty pod rot of cacao.</title>
        <authorList>
            <person name="Aime M.C."/>
            <person name="Diaz-Valderrama J.R."/>
            <person name="Kijpornyongpan T."/>
            <person name="Phillips-Mora W."/>
        </authorList>
    </citation>
    <scope>NUCLEOTIDE SEQUENCE [LARGE SCALE GENOMIC DNA]</scope>
    <source>
        <strain evidence="1 2">MCA 2952</strain>
    </source>
</reference>
<dbReference type="EMBL" id="LATX01001467">
    <property type="protein sequence ID" value="KTB41403.1"/>
    <property type="molecule type" value="Genomic_DNA"/>
</dbReference>
<name>A0A0W0FYI1_MONRR</name>
<organism evidence="1 2">
    <name type="scientific">Moniliophthora roreri</name>
    <name type="common">Frosty pod rot fungus</name>
    <name type="synonym">Monilia roreri</name>
    <dbReference type="NCBI Taxonomy" id="221103"/>
    <lineage>
        <taxon>Eukaryota</taxon>
        <taxon>Fungi</taxon>
        <taxon>Dikarya</taxon>
        <taxon>Basidiomycota</taxon>
        <taxon>Agaricomycotina</taxon>
        <taxon>Agaricomycetes</taxon>
        <taxon>Agaricomycetidae</taxon>
        <taxon>Agaricales</taxon>
        <taxon>Marasmiineae</taxon>
        <taxon>Marasmiaceae</taxon>
        <taxon>Moniliophthora</taxon>
    </lineage>
</organism>
<evidence type="ECO:0000313" key="2">
    <source>
        <dbReference type="Proteomes" id="UP000054988"/>
    </source>
</evidence>
<proteinExistence type="predicted"/>
<sequence length="192" mass="22055">MCFHDDVPDSKDELLLTGRAVNQNDGPKADNVEIYMDEDNNMCMEEDNGMWMEENTAQGELQIDNEDQDMLSPFESAHLLLEPVFFRNQIDATLPVYLVHVAWTQQLGRAELLQCANMFFQAYMSPIVEHVEQVVGGWVETEFEHFLELEWHPIPSDMEVLDVAAVQYCGDNNIPYHGAPPEHPILIKYLAR</sequence>
<protein>
    <submittedName>
        <fullName evidence="1">Uncharacterized protein</fullName>
    </submittedName>
</protein>